<feature type="chain" id="PRO_5002159227" evidence="2">
    <location>
        <begin position="26"/>
        <end position="254"/>
    </location>
</feature>
<protein>
    <submittedName>
        <fullName evidence="3">Uncharacterized protein</fullName>
    </submittedName>
</protein>
<evidence type="ECO:0000256" key="1">
    <source>
        <dbReference type="SAM" id="MobiDB-lite"/>
    </source>
</evidence>
<dbReference type="STRING" id="686832.A0A0C2YEV1"/>
<reference evidence="3 4" key="1">
    <citation type="submission" date="2014-04" db="EMBL/GenBank/DDBJ databases">
        <authorList>
            <consortium name="DOE Joint Genome Institute"/>
            <person name="Kuo A."/>
            <person name="Gay G."/>
            <person name="Dore J."/>
            <person name="Kohler A."/>
            <person name="Nagy L.G."/>
            <person name="Floudas D."/>
            <person name="Copeland A."/>
            <person name="Barry K.W."/>
            <person name="Cichocki N."/>
            <person name="Veneault-Fourrey C."/>
            <person name="LaButti K."/>
            <person name="Lindquist E.A."/>
            <person name="Lipzen A."/>
            <person name="Lundell T."/>
            <person name="Morin E."/>
            <person name="Murat C."/>
            <person name="Sun H."/>
            <person name="Tunlid A."/>
            <person name="Henrissat B."/>
            <person name="Grigoriev I.V."/>
            <person name="Hibbett D.S."/>
            <person name="Martin F."/>
            <person name="Nordberg H.P."/>
            <person name="Cantor M.N."/>
            <person name="Hua S.X."/>
        </authorList>
    </citation>
    <scope>NUCLEOTIDE SEQUENCE [LARGE SCALE GENOMIC DNA]</scope>
    <source>
        <strain evidence="4">h7</strain>
    </source>
</reference>
<reference evidence="4" key="2">
    <citation type="submission" date="2015-01" db="EMBL/GenBank/DDBJ databases">
        <title>Evolutionary Origins and Diversification of the Mycorrhizal Mutualists.</title>
        <authorList>
            <consortium name="DOE Joint Genome Institute"/>
            <consortium name="Mycorrhizal Genomics Consortium"/>
            <person name="Kohler A."/>
            <person name="Kuo A."/>
            <person name="Nagy L.G."/>
            <person name="Floudas D."/>
            <person name="Copeland A."/>
            <person name="Barry K.W."/>
            <person name="Cichocki N."/>
            <person name="Veneault-Fourrey C."/>
            <person name="LaButti K."/>
            <person name="Lindquist E.A."/>
            <person name="Lipzen A."/>
            <person name="Lundell T."/>
            <person name="Morin E."/>
            <person name="Murat C."/>
            <person name="Riley R."/>
            <person name="Ohm R."/>
            <person name="Sun H."/>
            <person name="Tunlid A."/>
            <person name="Henrissat B."/>
            <person name="Grigoriev I.V."/>
            <person name="Hibbett D.S."/>
            <person name="Martin F."/>
        </authorList>
    </citation>
    <scope>NUCLEOTIDE SEQUENCE [LARGE SCALE GENOMIC DNA]</scope>
    <source>
        <strain evidence="4">h7</strain>
    </source>
</reference>
<dbReference type="Proteomes" id="UP000053424">
    <property type="component" value="Unassembled WGS sequence"/>
</dbReference>
<evidence type="ECO:0000313" key="3">
    <source>
        <dbReference type="EMBL" id="KIM48303.1"/>
    </source>
</evidence>
<feature type="signal peptide" evidence="2">
    <location>
        <begin position="1"/>
        <end position="25"/>
    </location>
</feature>
<dbReference type="OrthoDB" id="3057722at2759"/>
<keyword evidence="4" id="KW-1185">Reference proteome</keyword>
<evidence type="ECO:0000313" key="4">
    <source>
        <dbReference type="Proteomes" id="UP000053424"/>
    </source>
</evidence>
<dbReference type="AlphaFoldDB" id="A0A0C2YEV1"/>
<organism evidence="3 4">
    <name type="scientific">Hebeloma cylindrosporum</name>
    <dbReference type="NCBI Taxonomy" id="76867"/>
    <lineage>
        <taxon>Eukaryota</taxon>
        <taxon>Fungi</taxon>
        <taxon>Dikarya</taxon>
        <taxon>Basidiomycota</taxon>
        <taxon>Agaricomycotina</taxon>
        <taxon>Agaricomycetes</taxon>
        <taxon>Agaricomycetidae</taxon>
        <taxon>Agaricales</taxon>
        <taxon>Agaricineae</taxon>
        <taxon>Hymenogastraceae</taxon>
        <taxon>Hebeloma</taxon>
    </lineage>
</organism>
<keyword evidence="2" id="KW-0732">Signal</keyword>
<dbReference type="EMBL" id="KN831769">
    <property type="protein sequence ID" value="KIM48303.1"/>
    <property type="molecule type" value="Genomic_DNA"/>
</dbReference>
<evidence type="ECO:0000256" key="2">
    <source>
        <dbReference type="SAM" id="SignalP"/>
    </source>
</evidence>
<sequence>MFGKSLLINLCAGFLLCSSNGYSVAMPVRPKILARELVPLVPGAPIRPVHVDLMDRYENLEKQASRAVKGTPDYEELVNDLATTKKTLEDSIKGIAVLARSDTTSSVPLPSSTAASPSDSASSTASASSASSISAPPSTSVNADVVTVVTQIGTSVVVIASQGVTSTITLATLTNIPSSTPSSAVVQWFLRPLLRNKTKLQALHHLWRCRCRRHRYYWLLWYQQLLASSQCFEKMSCHSFEGIVSWEIKSFGIA</sequence>
<proteinExistence type="predicted"/>
<name>A0A0C2YEV1_HEBCY</name>
<dbReference type="HOGENOM" id="CLU_1094404_0_0_1"/>
<gene>
    <name evidence="3" type="ORF">M413DRAFT_227636</name>
</gene>
<feature type="region of interest" description="Disordered" evidence="1">
    <location>
        <begin position="104"/>
        <end position="139"/>
    </location>
</feature>
<accession>A0A0C2YEV1</accession>